<dbReference type="GO" id="GO:0097367">
    <property type="term" value="F:carbohydrate derivative binding"/>
    <property type="evidence" value="ECO:0007669"/>
    <property type="project" value="InterPro"/>
</dbReference>
<evidence type="ECO:0000256" key="1">
    <source>
        <dbReference type="ARBA" id="ARBA00023239"/>
    </source>
</evidence>
<name>A0A0S7WVA6_UNCT6</name>
<dbReference type="AlphaFoldDB" id="A0A0S7WVA6"/>
<comment type="caution">
    <text evidence="5">The sequence shown here is derived from an EMBL/GenBank/DDBJ whole genome shotgun (WGS) entry which is preliminary data.</text>
</comment>
<dbReference type="PROSITE" id="PS01272">
    <property type="entry name" value="GCKR"/>
    <property type="match status" value="1"/>
</dbReference>
<dbReference type="NCBIfam" id="TIGR00274">
    <property type="entry name" value="N-acetylmuramic acid 6-phosphate etherase"/>
    <property type="match status" value="1"/>
</dbReference>
<dbReference type="PANTHER" id="PTHR10088">
    <property type="entry name" value="GLUCOKINASE REGULATORY PROTEIN"/>
    <property type="match status" value="1"/>
</dbReference>
<comment type="similarity">
    <text evidence="3">Belongs to the GCKR-like family. MurNAc-6-P etherase subfamily.</text>
</comment>
<keyword evidence="2 3" id="KW-0119">Carbohydrate metabolism</keyword>
<organism evidence="5 6">
    <name type="scientific">candidate division TA06 bacterium DG_24</name>
    <dbReference type="NCBI Taxonomy" id="1703770"/>
    <lineage>
        <taxon>Bacteria</taxon>
        <taxon>Bacteria division TA06</taxon>
    </lineage>
</organism>
<dbReference type="NCBIfam" id="NF003915">
    <property type="entry name" value="PRK05441.1"/>
    <property type="match status" value="1"/>
</dbReference>
<evidence type="ECO:0000256" key="3">
    <source>
        <dbReference type="HAMAP-Rule" id="MF_00068"/>
    </source>
</evidence>
<comment type="function">
    <text evidence="3">Specifically catalyzes the cleavage of the D-lactyl ether substituent of MurNAc 6-phosphate, producing GlcNAc 6-phosphate and D-lactate.</text>
</comment>
<dbReference type="UniPathway" id="UPA00342"/>
<dbReference type="NCBIfam" id="NF009222">
    <property type="entry name" value="PRK12570.1"/>
    <property type="match status" value="1"/>
</dbReference>
<sequence>MTEQRNPRTMDLDSKSIREILEIINREDERVARAVAEEIPNIERAVEVIVEALGHGGRLIYVGAGTSGRLGVLDAAECPPTFGTSLDMIQGVIAGGYGALVRAQEGAEDRAEEGEAELIARGVGERDIVVGIAASRRTPFVLGALAKARELGARTVYLCSNPSPTADIEADIVIAPLVGPEVIMGSTRMKAATAQKMVLNMLTTTSMVRLGKVYENMMVDLQATSQKLTERSKRVLMIVTGVSYDDAARMLDLAGGSVKTAIIMIKKNLGRSEAEALLREADGFVGKALARAGEMQ</sequence>
<proteinExistence type="inferred from homology"/>
<gene>
    <name evidence="3 5" type="primary">murQ</name>
    <name evidence="5" type="ORF">AMJ39_01990</name>
</gene>
<protein>
    <recommendedName>
        <fullName evidence="3">N-acetylmuramic acid 6-phosphate etherase</fullName>
        <shortName evidence="3">MurNAc-6-P etherase</shortName>
        <ecNumber evidence="3">4.2.1.126</ecNumber>
    </recommendedName>
    <alternativeName>
        <fullName evidence="3">N-acetylmuramic acid 6-phosphate hydrolase</fullName>
    </alternativeName>
    <alternativeName>
        <fullName evidence="3">N-acetylmuramic acid 6-phosphate lyase</fullName>
    </alternativeName>
</protein>
<dbReference type="GO" id="GO:0097173">
    <property type="term" value="P:N-acetylmuramic acid catabolic process"/>
    <property type="evidence" value="ECO:0007669"/>
    <property type="project" value="UniProtKB-UniPathway"/>
</dbReference>
<dbReference type="GO" id="GO:0016803">
    <property type="term" value="F:ether hydrolase activity"/>
    <property type="evidence" value="ECO:0007669"/>
    <property type="project" value="TreeGrafter"/>
</dbReference>
<dbReference type="EC" id="4.2.1.126" evidence="3"/>
<feature type="domain" description="SIS" evidence="4">
    <location>
        <begin position="49"/>
        <end position="212"/>
    </location>
</feature>
<evidence type="ECO:0000256" key="2">
    <source>
        <dbReference type="ARBA" id="ARBA00023277"/>
    </source>
</evidence>
<dbReference type="SUPFAM" id="SSF53697">
    <property type="entry name" value="SIS domain"/>
    <property type="match status" value="1"/>
</dbReference>
<dbReference type="InterPro" id="IPR040190">
    <property type="entry name" value="MURQ/GCKR"/>
</dbReference>
<dbReference type="PANTHER" id="PTHR10088:SF4">
    <property type="entry name" value="GLUCOKINASE REGULATORY PROTEIN"/>
    <property type="match status" value="1"/>
</dbReference>
<dbReference type="Gene3D" id="1.10.8.1080">
    <property type="match status" value="1"/>
</dbReference>
<dbReference type="InterPro" id="IPR005486">
    <property type="entry name" value="Glucokinase_regulatory_CS"/>
</dbReference>
<dbReference type="STRING" id="1703770.AMJ39_01990"/>
<dbReference type="EMBL" id="LIZS01000007">
    <property type="protein sequence ID" value="KPJ54081.1"/>
    <property type="molecule type" value="Genomic_DNA"/>
</dbReference>
<comment type="miscellaneous">
    <text evidence="3">A lyase-type mechanism (elimination/hydration) is suggested for the cleavage of the lactyl ether bond of MurNAc 6-phosphate, with the formation of an alpha,beta-unsaturated aldehyde intermediate with (E)-stereochemistry, followed by the syn addition of water to give product.</text>
</comment>
<dbReference type="InterPro" id="IPR001347">
    <property type="entry name" value="SIS_dom"/>
</dbReference>
<keyword evidence="1 3" id="KW-0456">Lyase</keyword>
<dbReference type="Pfam" id="PF22645">
    <property type="entry name" value="GKRP_SIS_N"/>
    <property type="match status" value="1"/>
</dbReference>
<feature type="active site" description="Proton donor" evidence="3">
    <location>
        <position position="77"/>
    </location>
</feature>
<comment type="catalytic activity">
    <reaction evidence="3">
        <text>N-acetyl-D-muramate 6-phosphate + H2O = N-acetyl-D-glucosamine 6-phosphate + (R)-lactate</text>
        <dbReference type="Rhea" id="RHEA:26410"/>
        <dbReference type="ChEBI" id="CHEBI:15377"/>
        <dbReference type="ChEBI" id="CHEBI:16004"/>
        <dbReference type="ChEBI" id="CHEBI:57513"/>
        <dbReference type="ChEBI" id="CHEBI:58722"/>
        <dbReference type="EC" id="4.2.1.126"/>
    </reaction>
</comment>
<dbReference type="HAMAP" id="MF_00068">
    <property type="entry name" value="MurQ"/>
    <property type="match status" value="1"/>
</dbReference>
<dbReference type="InterPro" id="IPR046348">
    <property type="entry name" value="SIS_dom_sf"/>
</dbReference>
<feature type="active site" evidence="3">
    <location>
        <position position="108"/>
    </location>
</feature>
<reference evidence="5 6" key="1">
    <citation type="journal article" date="2015" name="Microbiome">
        <title>Genomic resolution of linkages in carbon, nitrogen, and sulfur cycling among widespread estuary sediment bacteria.</title>
        <authorList>
            <person name="Baker B.J."/>
            <person name="Lazar C.S."/>
            <person name="Teske A.P."/>
            <person name="Dick G.J."/>
        </authorList>
    </citation>
    <scope>NUCLEOTIDE SEQUENCE [LARGE SCALE GENOMIC DNA]</scope>
    <source>
        <strain evidence="5">DG_24</strain>
    </source>
</reference>
<comment type="subunit">
    <text evidence="3">Homodimer.</text>
</comment>
<dbReference type="GO" id="GO:0009254">
    <property type="term" value="P:peptidoglycan turnover"/>
    <property type="evidence" value="ECO:0007669"/>
    <property type="project" value="TreeGrafter"/>
</dbReference>
<dbReference type="InterPro" id="IPR005488">
    <property type="entry name" value="Etherase_MurQ"/>
</dbReference>
<dbReference type="PATRIC" id="fig|1703770.3.peg.442"/>
<dbReference type="Proteomes" id="UP000052008">
    <property type="component" value="Unassembled WGS sequence"/>
</dbReference>
<dbReference type="Gene3D" id="3.40.50.10490">
    <property type="entry name" value="Glucose-6-phosphate isomerase like protein, domain 1"/>
    <property type="match status" value="1"/>
</dbReference>
<comment type="pathway">
    <text evidence="3">Amino-sugar metabolism; N-acetylmuramate degradation.</text>
</comment>
<accession>A0A0S7WVA6</accession>
<evidence type="ECO:0000313" key="6">
    <source>
        <dbReference type="Proteomes" id="UP000052008"/>
    </source>
</evidence>
<dbReference type="GO" id="GO:0016835">
    <property type="term" value="F:carbon-oxygen lyase activity"/>
    <property type="evidence" value="ECO:0007669"/>
    <property type="project" value="UniProtKB-UniRule"/>
</dbReference>
<dbReference type="FunFam" id="3.40.50.10490:FF:000014">
    <property type="entry name" value="N-acetylmuramic acid 6-phosphate etherase"/>
    <property type="match status" value="1"/>
</dbReference>
<evidence type="ECO:0000259" key="4">
    <source>
        <dbReference type="PROSITE" id="PS51464"/>
    </source>
</evidence>
<dbReference type="CDD" id="cd05007">
    <property type="entry name" value="SIS_Etherase"/>
    <property type="match status" value="1"/>
</dbReference>
<evidence type="ECO:0000313" key="5">
    <source>
        <dbReference type="EMBL" id="KPJ54081.1"/>
    </source>
</evidence>
<dbReference type="GO" id="GO:0046348">
    <property type="term" value="P:amino sugar catabolic process"/>
    <property type="evidence" value="ECO:0007669"/>
    <property type="project" value="InterPro"/>
</dbReference>
<dbReference type="PROSITE" id="PS51464">
    <property type="entry name" value="SIS"/>
    <property type="match status" value="1"/>
</dbReference>